<dbReference type="AlphaFoldDB" id="A0A812RFU1"/>
<evidence type="ECO:0000313" key="2">
    <source>
        <dbReference type="Proteomes" id="UP000601435"/>
    </source>
</evidence>
<proteinExistence type="predicted"/>
<name>A0A812RFU1_9DINO</name>
<sequence>NPDPLRCGPRLPRAEHAWLLALCHGLCRWRGGGYPGAHRLRLPGGAGGGTARGTLTRRRISQVGLPLGGGRCGCEPSAHQAVAESTWSTLCLSEPAPPLEPVSPQYLCLPLQWRYAS</sequence>
<gene>
    <name evidence="1" type="ORF">SNEC2469_LOCUS12095</name>
</gene>
<evidence type="ECO:0000313" key="1">
    <source>
        <dbReference type="EMBL" id="CAE7439825.1"/>
    </source>
</evidence>
<feature type="non-terminal residue" evidence="1">
    <location>
        <position position="117"/>
    </location>
</feature>
<comment type="caution">
    <text evidence="1">The sequence shown here is derived from an EMBL/GenBank/DDBJ whole genome shotgun (WGS) entry which is preliminary data.</text>
</comment>
<feature type="non-terminal residue" evidence="1">
    <location>
        <position position="1"/>
    </location>
</feature>
<reference evidence="1" key="1">
    <citation type="submission" date="2021-02" db="EMBL/GenBank/DDBJ databases">
        <authorList>
            <person name="Dougan E. K."/>
            <person name="Rhodes N."/>
            <person name="Thang M."/>
            <person name="Chan C."/>
        </authorList>
    </citation>
    <scope>NUCLEOTIDE SEQUENCE</scope>
</reference>
<organism evidence="1 2">
    <name type="scientific">Symbiodinium necroappetens</name>
    <dbReference type="NCBI Taxonomy" id="1628268"/>
    <lineage>
        <taxon>Eukaryota</taxon>
        <taxon>Sar</taxon>
        <taxon>Alveolata</taxon>
        <taxon>Dinophyceae</taxon>
        <taxon>Suessiales</taxon>
        <taxon>Symbiodiniaceae</taxon>
        <taxon>Symbiodinium</taxon>
    </lineage>
</organism>
<accession>A0A812RFU1</accession>
<protein>
    <submittedName>
        <fullName evidence="1">Uncharacterized protein</fullName>
    </submittedName>
</protein>
<dbReference type="Proteomes" id="UP000601435">
    <property type="component" value="Unassembled WGS sequence"/>
</dbReference>
<keyword evidence="2" id="KW-1185">Reference proteome</keyword>
<dbReference type="EMBL" id="CAJNJA010019151">
    <property type="protein sequence ID" value="CAE7439825.1"/>
    <property type="molecule type" value="Genomic_DNA"/>
</dbReference>